<evidence type="ECO:0000313" key="13">
    <source>
        <dbReference type="Proteomes" id="UP000094065"/>
    </source>
</evidence>
<feature type="domain" description="C2H2-type" evidence="11">
    <location>
        <begin position="109"/>
        <end position="136"/>
    </location>
</feature>
<dbReference type="GeneID" id="30156963"/>
<evidence type="ECO:0000256" key="1">
    <source>
        <dbReference type="ARBA" id="ARBA00004123"/>
    </source>
</evidence>
<dbReference type="PROSITE" id="PS00028">
    <property type="entry name" value="ZINC_FINGER_C2H2_1"/>
    <property type="match status" value="2"/>
</dbReference>
<accession>A0A1E3HL83</accession>
<evidence type="ECO:0000256" key="5">
    <source>
        <dbReference type="ARBA" id="ARBA00022771"/>
    </source>
</evidence>
<dbReference type="Gene3D" id="3.30.160.60">
    <property type="entry name" value="Classic Zinc Finger"/>
    <property type="match status" value="2"/>
</dbReference>
<feature type="compositionally biased region" description="Basic and acidic residues" evidence="10">
    <location>
        <begin position="706"/>
        <end position="729"/>
    </location>
</feature>
<evidence type="ECO:0000256" key="6">
    <source>
        <dbReference type="ARBA" id="ARBA00022833"/>
    </source>
</evidence>
<feature type="region of interest" description="Disordered" evidence="10">
    <location>
        <begin position="597"/>
        <end position="637"/>
    </location>
</feature>
<dbReference type="SUPFAM" id="SSF57667">
    <property type="entry name" value="beta-beta-alpha zinc fingers"/>
    <property type="match status" value="1"/>
</dbReference>
<dbReference type="Pfam" id="PF00096">
    <property type="entry name" value="zf-C2H2"/>
    <property type="match status" value="1"/>
</dbReference>
<feature type="compositionally biased region" description="Low complexity" evidence="10">
    <location>
        <begin position="169"/>
        <end position="191"/>
    </location>
</feature>
<keyword evidence="13" id="KW-1185">Reference proteome</keyword>
<dbReference type="Proteomes" id="UP000094065">
    <property type="component" value="Unassembled WGS sequence"/>
</dbReference>
<dbReference type="InterPro" id="IPR050806">
    <property type="entry name" value="pacC/RIM101"/>
</dbReference>
<comment type="caution">
    <text evidence="12">The sequence shown here is derived from an EMBL/GenBank/DDBJ whole genome shotgun (WGS) entry which is preliminary data.</text>
</comment>
<evidence type="ECO:0000256" key="2">
    <source>
        <dbReference type="ARBA" id="ARBA00022491"/>
    </source>
</evidence>
<evidence type="ECO:0000256" key="4">
    <source>
        <dbReference type="ARBA" id="ARBA00022737"/>
    </source>
</evidence>
<feature type="compositionally biased region" description="Basic and acidic residues" evidence="10">
    <location>
        <begin position="600"/>
        <end position="610"/>
    </location>
</feature>
<dbReference type="GO" id="GO:0005634">
    <property type="term" value="C:nucleus"/>
    <property type="evidence" value="ECO:0007669"/>
    <property type="project" value="UniProtKB-SubCell"/>
</dbReference>
<feature type="region of interest" description="Disordered" evidence="10">
    <location>
        <begin position="661"/>
        <end position="774"/>
    </location>
</feature>
<organism evidence="12 13">
    <name type="scientific">Cryptococcus amylolentus CBS 6039</name>
    <dbReference type="NCBI Taxonomy" id="1295533"/>
    <lineage>
        <taxon>Eukaryota</taxon>
        <taxon>Fungi</taxon>
        <taxon>Dikarya</taxon>
        <taxon>Basidiomycota</taxon>
        <taxon>Agaricomycotina</taxon>
        <taxon>Tremellomycetes</taxon>
        <taxon>Tremellales</taxon>
        <taxon>Cryptococcaceae</taxon>
        <taxon>Cryptococcus</taxon>
    </lineage>
</organism>
<evidence type="ECO:0000256" key="8">
    <source>
        <dbReference type="ARBA" id="ARBA00038089"/>
    </source>
</evidence>
<sequence length="827" mass="89411">MTYPTLPRSESASSADPEPITPELASHAPPPAAGGNDTKDPELRCKWADCTHEADSPDLLYDHLCNQHVGRKSTNNLCLTCGWAGCGVKCVKRDHITSHLRVHTPLKPHPCAVCGKTFKRPQDLKKHERIHTTEHHQLHKLSKAPTTTDPAFNSRLSLSSTTRPDRPRSPLSHSLSPRSSSSSHSMHSSSPFEHLLAPQFPHDKSVSPTPSALALLHKKQHEELAAYQQKEMLVLQQLAFNQRQSQTYAAQLAADQFGGTKGIKRGQEDGLEGLLADMKKRKIEPVYNQDMIQRLNALVPPSLPSNYPAMPNMGYNQFNNNSFNQFGSYPSLPALNNNMYPNLTSQPTYNLPPLPVPQIKTEADLAMFNEFMISLGRDASTSNSAQTQPMAPSGSGSGTSSGSDSRTPGFAGSSSGSPLSDQGGVEDLFDPEELASLGLAGMPGIPMGSSHDSPTDVHGLSQSLSDRESPANVSFGGLYPSLDTVRSRTHSAPDVSIDHTRRPIANLPRNSVAGTGQQQKPYMSNIYNAYSQNQEYINLNDMSLPHPQSHGNQPAGHDYASFDSLARSKNAFPTATLASKDFYKKTYRHVEPLGTAVSHRARESAERTDMGDEDEDEGDDAAYNDIAEEGGDTPKIPVRALIIPSSTSPTISEADLKLPAISPSHVEPGQDLPPIESISHCRQHGSVSSASSGTASGLGTPRAQSPRKEVPTKRHTEDEIVRGVKRLELGPDAPAESSSSSSESTPAPVSVSSRSRSTVSPPPPGGLTVSVSDQQELRRKHADLIKSWLVAVNMEWRRKQMEAEFEARRSAILGSVEESAGEEVVAA</sequence>
<dbReference type="RefSeq" id="XP_018992497.1">
    <property type="nucleotide sequence ID" value="XM_019140006.1"/>
</dbReference>
<keyword evidence="4" id="KW-0677">Repeat</keyword>
<evidence type="ECO:0000256" key="10">
    <source>
        <dbReference type="SAM" id="MobiDB-lite"/>
    </source>
</evidence>
<comment type="similarity">
    <text evidence="8">Belongs to the pacC/RIM101 family.</text>
</comment>
<dbReference type="AlphaFoldDB" id="A0A1E3HL83"/>
<dbReference type="OrthoDB" id="6155966at2759"/>
<dbReference type="FunFam" id="3.30.160.60:FF:002343">
    <property type="entry name" value="Zinc finger protein 33A"/>
    <property type="match status" value="1"/>
</dbReference>
<evidence type="ECO:0000256" key="3">
    <source>
        <dbReference type="ARBA" id="ARBA00022723"/>
    </source>
</evidence>
<keyword evidence="6" id="KW-0862">Zinc</keyword>
<evidence type="ECO:0000256" key="7">
    <source>
        <dbReference type="ARBA" id="ARBA00023242"/>
    </source>
</evidence>
<dbReference type="InterPro" id="IPR036236">
    <property type="entry name" value="Znf_C2H2_sf"/>
</dbReference>
<dbReference type="PROSITE" id="PS50157">
    <property type="entry name" value="ZINC_FINGER_C2H2_2"/>
    <property type="match status" value="2"/>
</dbReference>
<evidence type="ECO:0000259" key="11">
    <source>
        <dbReference type="PROSITE" id="PS50157"/>
    </source>
</evidence>
<keyword evidence="3" id="KW-0479">Metal-binding</keyword>
<keyword evidence="2" id="KW-0678">Repressor</keyword>
<feature type="compositionally biased region" description="Acidic residues" evidence="10">
    <location>
        <begin position="611"/>
        <end position="631"/>
    </location>
</feature>
<dbReference type="InterPro" id="IPR013087">
    <property type="entry name" value="Znf_C2H2_type"/>
</dbReference>
<feature type="compositionally biased region" description="Polar residues" evidence="10">
    <location>
        <begin position="380"/>
        <end position="390"/>
    </location>
</feature>
<reference evidence="12 13" key="1">
    <citation type="submission" date="2016-06" db="EMBL/GenBank/DDBJ databases">
        <title>Evolution of pathogenesis and genome organization in the Tremellales.</title>
        <authorList>
            <person name="Cuomo C."/>
            <person name="Litvintseva A."/>
            <person name="Heitman J."/>
            <person name="Chen Y."/>
            <person name="Sun S."/>
            <person name="Springer D."/>
            <person name="Dromer F."/>
            <person name="Young S."/>
            <person name="Zeng Q."/>
            <person name="Chapman S."/>
            <person name="Gujja S."/>
            <person name="Saif S."/>
            <person name="Birren B."/>
        </authorList>
    </citation>
    <scope>NUCLEOTIDE SEQUENCE [LARGE SCALE GENOMIC DNA]</scope>
    <source>
        <strain evidence="12 13">CBS 6039</strain>
    </source>
</reference>
<feature type="region of interest" description="Disordered" evidence="10">
    <location>
        <begin position="1"/>
        <end position="39"/>
    </location>
</feature>
<gene>
    <name evidence="12" type="ORF">L202_05654</name>
</gene>
<dbReference type="GO" id="GO:0045944">
    <property type="term" value="P:positive regulation of transcription by RNA polymerase II"/>
    <property type="evidence" value="ECO:0007669"/>
    <property type="project" value="TreeGrafter"/>
</dbReference>
<dbReference type="PANTHER" id="PTHR47257">
    <property type="entry name" value="PH-RESPONSE TRANSCRIPTION FACTOR PACC/RIM101"/>
    <property type="match status" value="1"/>
</dbReference>
<dbReference type="PANTHER" id="PTHR47257:SF1">
    <property type="entry name" value="PH-RESPONSE TRANSCRIPTION FACTOR PACC_RIM101"/>
    <property type="match status" value="1"/>
</dbReference>
<feature type="region of interest" description="Disordered" evidence="10">
    <location>
        <begin position="380"/>
        <end position="426"/>
    </location>
</feature>
<keyword evidence="5 9" id="KW-0863">Zinc-finger</keyword>
<evidence type="ECO:0000256" key="9">
    <source>
        <dbReference type="PROSITE-ProRule" id="PRU00042"/>
    </source>
</evidence>
<protein>
    <recommendedName>
        <fullName evidence="11">C2H2-type domain-containing protein</fullName>
    </recommendedName>
</protein>
<feature type="compositionally biased region" description="Low complexity" evidence="10">
    <location>
        <begin position="685"/>
        <end position="700"/>
    </location>
</feature>
<name>A0A1E3HL83_9TREE</name>
<dbReference type="EMBL" id="AWGJ01000008">
    <property type="protein sequence ID" value="ODN77123.1"/>
    <property type="molecule type" value="Genomic_DNA"/>
</dbReference>
<dbReference type="SMART" id="SM00355">
    <property type="entry name" value="ZnF_C2H2"/>
    <property type="match status" value="3"/>
</dbReference>
<keyword evidence="7" id="KW-0539">Nucleus</keyword>
<proteinExistence type="inferred from homology"/>
<feature type="compositionally biased region" description="Low complexity" evidence="10">
    <location>
        <begin position="733"/>
        <end position="759"/>
    </location>
</feature>
<feature type="compositionally biased region" description="Polar residues" evidence="10">
    <location>
        <begin position="144"/>
        <end position="162"/>
    </location>
</feature>
<feature type="region of interest" description="Disordered" evidence="10">
    <location>
        <begin position="133"/>
        <end position="191"/>
    </location>
</feature>
<dbReference type="GO" id="GO:0008270">
    <property type="term" value="F:zinc ion binding"/>
    <property type="evidence" value="ECO:0007669"/>
    <property type="project" value="UniProtKB-KW"/>
</dbReference>
<dbReference type="STRING" id="1295533.A0A1E3HL83"/>
<feature type="region of interest" description="Disordered" evidence="10">
    <location>
        <begin position="438"/>
        <end position="518"/>
    </location>
</feature>
<comment type="subcellular location">
    <subcellularLocation>
        <location evidence="1">Nucleus</location>
    </subcellularLocation>
</comment>
<feature type="compositionally biased region" description="Polar residues" evidence="10">
    <location>
        <begin position="508"/>
        <end position="518"/>
    </location>
</feature>
<feature type="domain" description="C2H2-type" evidence="11">
    <location>
        <begin position="79"/>
        <end position="108"/>
    </location>
</feature>
<evidence type="ECO:0000313" key="12">
    <source>
        <dbReference type="EMBL" id="ODN77123.1"/>
    </source>
</evidence>